<dbReference type="GO" id="GO:0005737">
    <property type="term" value="C:cytoplasm"/>
    <property type="evidence" value="ECO:0007669"/>
    <property type="project" value="TreeGrafter"/>
</dbReference>
<dbReference type="GO" id="GO:0003824">
    <property type="term" value="F:catalytic activity"/>
    <property type="evidence" value="ECO:0007669"/>
    <property type="project" value="InterPro"/>
</dbReference>
<dbReference type="InterPro" id="IPR058240">
    <property type="entry name" value="rSAM_sf"/>
</dbReference>
<dbReference type="GO" id="GO:0051539">
    <property type="term" value="F:4 iron, 4 sulfur cluster binding"/>
    <property type="evidence" value="ECO:0007669"/>
    <property type="project" value="TreeGrafter"/>
</dbReference>
<dbReference type="RefSeq" id="WP_087032531.1">
    <property type="nucleotide sequence ID" value="NZ_FJNE01000003.1"/>
</dbReference>
<reference evidence="7 8" key="1">
    <citation type="submission" date="2016-02" db="EMBL/GenBank/DDBJ databases">
        <authorList>
            <person name="Wen L."/>
            <person name="He K."/>
            <person name="Yang H."/>
        </authorList>
    </citation>
    <scope>NUCLEOTIDE SEQUENCE [LARGE SCALE GENOMIC DNA]</scope>
    <source>
        <strain evidence="7">Trichococcus palustris</strain>
    </source>
</reference>
<evidence type="ECO:0000256" key="1">
    <source>
        <dbReference type="ARBA" id="ARBA00017228"/>
    </source>
</evidence>
<evidence type="ECO:0000256" key="5">
    <source>
        <dbReference type="ARBA" id="ARBA00023014"/>
    </source>
</evidence>
<evidence type="ECO:0000313" key="8">
    <source>
        <dbReference type="Proteomes" id="UP000242754"/>
    </source>
</evidence>
<dbReference type="InterPro" id="IPR006638">
    <property type="entry name" value="Elp3/MiaA/NifB-like_rSAM"/>
</dbReference>
<sequence>MLRTSLLRVFLSRSTKPFIFEGNYSNSLDFETLDDLGLYVHIPFCRSLCSFCPYCKVVHNRPQADAYKIALLKEIDLVCKQMTGKKQATSLYFGGGTPAMMLDDLKDIVAKLKEYFVVTGGIGVELHPSDITQRNLDKLKAAGVSMVSIGIQSFNDDCIRKLGRRSDNFAEKIQLVKENGFAVIDVDLIFAIPGQTDEILANDIRTAFASGATQVSTYPFIDFTFADNAYKPMSEEVKRRMLENLTAYCHEIDVERTSVWTFAKKDTEKYSSVTRDAFLGFGVSATTLLKDIFKINTFSIEDYINRIEADSLPTSLTLPFTKRQRAVYYLFWGSYSMKINEDKFAKIIGTPLDRMFGSELFIASKLGYLRKNGHVYELTDKAAYLYHDIEQAYTTAYIDKMWNVSRKQAFPDQIILK</sequence>
<feature type="domain" description="Radical SAM core" evidence="6">
    <location>
        <begin position="30"/>
        <end position="255"/>
    </location>
</feature>
<dbReference type="InterPro" id="IPR007197">
    <property type="entry name" value="rSAM"/>
</dbReference>
<protein>
    <recommendedName>
        <fullName evidence="1">Heme chaperone HemW</fullName>
    </recommendedName>
</protein>
<dbReference type="PANTHER" id="PTHR13932:SF5">
    <property type="entry name" value="RADICAL S-ADENOSYL METHIONINE DOMAIN-CONTAINING PROTEIN 1, MITOCHONDRIAL"/>
    <property type="match status" value="1"/>
</dbReference>
<dbReference type="SMART" id="SM00729">
    <property type="entry name" value="Elp3"/>
    <property type="match status" value="1"/>
</dbReference>
<dbReference type="GO" id="GO:0006779">
    <property type="term" value="P:porphyrin-containing compound biosynthetic process"/>
    <property type="evidence" value="ECO:0007669"/>
    <property type="project" value="TreeGrafter"/>
</dbReference>
<evidence type="ECO:0000313" key="7">
    <source>
        <dbReference type="EMBL" id="CZQ90075.1"/>
    </source>
</evidence>
<evidence type="ECO:0000256" key="3">
    <source>
        <dbReference type="ARBA" id="ARBA00022723"/>
    </source>
</evidence>
<dbReference type="SFLD" id="SFLDG01065">
    <property type="entry name" value="anaerobic_coproporphyrinogen-I"/>
    <property type="match status" value="1"/>
</dbReference>
<evidence type="ECO:0000256" key="2">
    <source>
        <dbReference type="ARBA" id="ARBA00022691"/>
    </source>
</evidence>
<dbReference type="SUPFAM" id="SSF102114">
    <property type="entry name" value="Radical SAM enzymes"/>
    <property type="match status" value="1"/>
</dbReference>
<keyword evidence="4" id="KW-0408">Iron</keyword>
<dbReference type="Pfam" id="PF04055">
    <property type="entry name" value="Radical_SAM"/>
    <property type="match status" value="1"/>
</dbReference>
<evidence type="ECO:0000256" key="4">
    <source>
        <dbReference type="ARBA" id="ARBA00023004"/>
    </source>
</evidence>
<dbReference type="AlphaFoldDB" id="A0A143YGA9"/>
<gene>
    <name evidence="7" type="ORF">Tpal_1211</name>
</gene>
<dbReference type="Gene3D" id="3.20.20.70">
    <property type="entry name" value="Aldolase class I"/>
    <property type="match status" value="1"/>
</dbReference>
<dbReference type="InterPro" id="IPR013785">
    <property type="entry name" value="Aldolase_TIM"/>
</dbReference>
<keyword evidence="3" id="KW-0479">Metal-binding</keyword>
<dbReference type="OrthoDB" id="9808022at2"/>
<proteinExistence type="predicted"/>
<dbReference type="STRING" id="140314.SAMN04488076_11254"/>
<dbReference type="InterPro" id="IPR034505">
    <property type="entry name" value="Coproporphyrinogen-III_oxidase"/>
</dbReference>
<dbReference type="PANTHER" id="PTHR13932">
    <property type="entry name" value="COPROPORPHYRINIGEN III OXIDASE"/>
    <property type="match status" value="1"/>
</dbReference>
<dbReference type="CDD" id="cd01335">
    <property type="entry name" value="Radical_SAM"/>
    <property type="match status" value="1"/>
</dbReference>
<accession>A0A143YGA9</accession>
<dbReference type="SFLD" id="SFLDG01082">
    <property type="entry name" value="B12-binding_domain_containing"/>
    <property type="match status" value="1"/>
</dbReference>
<keyword evidence="5" id="KW-0411">Iron-sulfur</keyword>
<organism evidence="7 8">
    <name type="scientific">Trichococcus palustris</name>
    <dbReference type="NCBI Taxonomy" id="140314"/>
    <lineage>
        <taxon>Bacteria</taxon>
        <taxon>Bacillati</taxon>
        <taxon>Bacillota</taxon>
        <taxon>Bacilli</taxon>
        <taxon>Lactobacillales</taxon>
        <taxon>Carnobacteriaceae</taxon>
        <taxon>Trichococcus</taxon>
    </lineage>
</organism>
<dbReference type="EMBL" id="FJNE01000003">
    <property type="protein sequence ID" value="CZQ90075.1"/>
    <property type="molecule type" value="Genomic_DNA"/>
</dbReference>
<name>A0A143YGA9_9LACT</name>
<dbReference type="Proteomes" id="UP000242754">
    <property type="component" value="Unassembled WGS sequence"/>
</dbReference>
<evidence type="ECO:0000259" key="6">
    <source>
        <dbReference type="PROSITE" id="PS51918"/>
    </source>
</evidence>
<dbReference type="PROSITE" id="PS51918">
    <property type="entry name" value="RADICAL_SAM"/>
    <property type="match status" value="1"/>
</dbReference>
<dbReference type="GO" id="GO:0046872">
    <property type="term" value="F:metal ion binding"/>
    <property type="evidence" value="ECO:0007669"/>
    <property type="project" value="UniProtKB-KW"/>
</dbReference>
<dbReference type="SFLD" id="SFLDS00029">
    <property type="entry name" value="Radical_SAM"/>
    <property type="match status" value="1"/>
</dbReference>
<keyword evidence="2" id="KW-0949">S-adenosyl-L-methionine</keyword>
<keyword evidence="8" id="KW-1185">Reference proteome</keyword>